<proteinExistence type="predicted"/>
<evidence type="ECO:0000313" key="2">
    <source>
        <dbReference type="Proteomes" id="UP001556118"/>
    </source>
</evidence>
<sequence>MSYAISKIVRDIRGVPVPDALVYVYGPEGALASLYNYLGAPINNPLGTNDNGLVEGYSTEEGYHTLKINYGGRERYVEEVLLGRGPLERANSAAAAAEAFTGPTYDTVIAGLAATESGGYFAVVSDGIATVYLNQEGSAIYQRDMVMAGALASADPGKGADLVKFRHNLLSAQAESVKAALERTVWADQFKTVADADDTACIERAIASGASEVRLSDRSYFISDEIVNNRICRLIGKGRQRTFIVQKDLTKGALVFQMAYLQGCGLEHVTVKADAPSEQAPGSSGVGVKVVNCNDNATFRSIDVTNFDTCFQVTGCFQLLLDDFRFLYFRTAGLHLTPVAGLGTEGAGNRFLTGKISNFGFTGDNTQSQGIWIEQASGEFFNTIDVTTVNRGIVIKPPVGSFARYLFMFQVLGDSCLDRNWLIDGTDGVVVANDLIQCWSSNSQGDGVEVRGENIDALSWNGGWGRDCRGHGFVIAGGTNVEIQSCEVTRNSAAASDTYHGVYVPPGSDVIARVLDCRIGNVSTTVNTSRQKDNVHIGAGVTGLVEVSQSDLNDPGVGGLPINCISTVVQRHFRGNTPLGSIGTNTSDRYAINAHSITTVGAGLTRYIGSGGALPGASDSVLLPCRYVAVAGFSVRVPVAPGVGELFTYTIMKNGVATAMTGAIANDEFAVDVPETDAFIMLATDSLSVRVETSGGAAVTYHSVAVVVEP</sequence>
<comment type="caution">
    <text evidence="1">The sequence shown here is derived from an EMBL/GenBank/DDBJ whole genome shotgun (WGS) entry which is preliminary data.</text>
</comment>
<reference evidence="1 2" key="1">
    <citation type="submission" date="2024-06" db="EMBL/GenBank/DDBJ databases">
        <title>Novosphingobium rhizovicinus M1R2S20.</title>
        <authorList>
            <person name="Sun J.-Q."/>
        </authorList>
    </citation>
    <scope>NUCLEOTIDE SEQUENCE [LARGE SCALE GENOMIC DNA]</scope>
    <source>
        <strain evidence="1 2">M1R2S20</strain>
    </source>
</reference>
<gene>
    <name evidence="1" type="ORF">ABUH87_12370</name>
</gene>
<dbReference type="RefSeq" id="WP_367774125.1">
    <property type="nucleotide sequence ID" value="NZ_JBFNXR010000048.1"/>
</dbReference>
<keyword evidence="2" id="KW-1185">Reference proteome</keyword>
<organism evidence="1 2">
    <name type="scientific">Novosphingobium rhizovicinum</name>
    <dbReference type="NCBI Taxonomy" id="3228928"/>
    <lineage>
        <taxon>Bacteria</taxon>
        <taxon>Pseudomonadati</taxon>
        <taxon>Pseudomonadota</taxon>
        <taxon>Alphaproteobacteria</taxon>
        <taxon>Sphingomonadales</taxon>
        <taxon>Sphingomonadaceae</taxon>
        <taxon>Novosphingobium</taxon>
    </lineage>
</organism>
<dbReference type="EMBL" id="JBFNXR010000048">
    <property type="protein sequence ID" value="MEW9855934.1"/>
    <property type="molecule type" value="Genomic_DNA"/>
</dbReference>
<accession>A0ABV3RCX0</accession>
<evidence type="ECO:0000313" key="1">
    <source>
        <dbReference type="EMBL" id="MEW9855934.1"/>
    </source>
</evidence>
<name>A0ABV3RCX0_9SPHN</name>
<evidence type="ECO:0008006" key="3">
    <source>
        <dbReference type="Google" id="ProtNLM"/>
    </source>
</evidence>
<dbReference type="Proteomes" id="UP001556118">
    <property type="component" value="Unassembled WGS sequence"/>
</dbReference>
<protein>
    <recommendedName>
        <fullName evidence="3">Parallel beta helix pectate lyase-like protein</fullName>
    </recommendedName>
</protein>
<dbReference type="InterPro" id="IPR012334">
    <property type="entry name" value="Pectin_lyas_fold"/>
</dbReference>
<dbReference type="Gene3D" id="2.160.20.10">
    <property type="entry name" value="Single-stranded right-handed beta-helix, Pectin lyase-like"/>
    <property type="match status" value="1"/>
</dbReference>